<evidence type="ECO:0008006" key="4">
    <source>
        <dbReference type="Google" id="ProtNLM"/>
    </source>
</evidence>
<keyword evidence="1" id="KW-0472">Membrane</keyword>
<evidence type="ECO:0000256" key="1">
    <source>
        <dbReference type="SAM" id="Phobius"/>
    </source>
</evidence>
<name>A0A4Q0YLZ5_9GAMM</name>
<feature type="transmembrane region" description="Helical" evidence="1">
    <location>
        <begin position="21"/>
        <end position="41"/>
    </location>
</feature>
<dbReference type="InterPro" id="IPR021318">
    <property type="entry name" value="DUF2919"/>
</dbReference>
<organism evidence="2 3">
    <name type="scientific">Veronia nyctiphanis</name>
    <dbReference type="NCBI Taxonomy" id="1278244"/>
    <lineage>
        <taxon>Bacteria</taxon>
        <taxon>Pseudomonadati</taxon>
        <taxon>Pseudomonadota</taxon>
        <taxon>Gammaproteobacteria</taxon>
        <taxon>Vibrionales</taxon>
        <taxon>Vibrionaceae</taxon>
        <taxon>Veronia</taxon>
    </lineage>
</organism>
<dbReference type="RefSeq" id="WP_129123867.1">
    <property type="nucleotide sequence ID" value="NZ_PEIB01000037.1"/>
</dbReference>
<dbReference type="Proteomes" id="UP000290287">
    <property type="component" value="Unassembled WGS sequence"/>
</dbReference>
<accession>A0A4Q0YLZ5</accession>
<feature type="transmembrane region" description="Helical" evidence="1">
    <location>
        <begin position="61"/>
        <end position="82"/>
    </location>
</feature>
<sequence>MESSMLLENPDHFDKHGNRKAPVLYLLVSVFLARAWWVFILAGASRQQGESILSLLYPDKYALYTGLVTGLPAICMMLMTGSQHRFPSWLKNKWQHFWWCLPVSCVVDLAIQVRHMNVLHWQFQWSAAVTLLVGVWMTFYIFKSRRVRSLFCALD</sequence>
<reference evidence="2 3" key="1">
    <citation type="submission" date="2017-10" db="EMBL/GenBank/DDBJ databases">
        <title>Nyctiphanis sp. nov., isolated from the stomach of the euphausiid Nyctiphanes simplex (Hansen, 1911) in the Gulf of California.</title>
        <authorList>
            <person name="Gomez-Gil B."/>
            <person name="Aguilar-Mendez M."/>
            <person name="Lopez-Cortes A."/>
            <person name="Gomez-Gutierrez J."/>
            <person name="Roque A."/>
            <person name="Lang E."/>
            <person name="Gonzalez-Castillo A."/>
        </authorList>
    </citation>
    <scope>NUCLEOTIDE SEQUENCE [LARGE SCALE GENOMIC DNA]</scope>
    <source>
        <strain evidence="2 3">CAIM 600</strain>
    </source>
</reference>
<gene>
    <name evidence="2" type="ORF">CS022_20910</name>
</gene>
<dbReference type="OrthoDB" id="6314776at2"/>
<dbReference type="Pfam" id="PF11143">
    <property type="entry name" value="DUF2919"/>
    <property type="match status" value="1"/>
</dbReference>
<proteinExistence type="predicted"/>
<comment type="caution">
    <text evidence="2">The sequence shown here is derived from an EMBL/GenBank/DDBJ whole genome shotgun (WGS) entry which is preliminary data.</text>
</comment>
<keyword evidence="1" id="KW-1133">Transmembrane helix</keyword>
<evidence type="ECO:0000313" key="3">
    <source>
        <dbReference type="Proteomes" id="UP000290287"/>
    </source>
</evidence>
<dbReference type="AlphaFoldDB" id="A0A4Q0YLZ5"/>
<protein>
    <recommendedName>
        <fullName evidence="4">DUF2919 domain-containing protein</fullName>
    </recommendedName>
</protein>
<evidence type="ECO:0000313" key="2">
    <source>
        <dbReference type="EMBL" id="RXJ71443.1"/>
    </source>
</evidence>
<dbReference type="EMBL" id="PEIB01000037">
    <property type="protein sequence ID" value="RXJ71443.1"/>
    <property type="molecule type" value="Genomic_DNA"/>
</dbReference>
<keyword evidence="1" id="KW-0812">Transmembrane</keyword>
<feature type="transmembrane region" description="Helical" evidence="1">
    <location>
        <begin position="123"/>
        <end position="142"/>
    </location>
</feature>
<feature type="transmembrane region" description="Helical" evidence="1">
    <location>
        <begin position="94"/>
        <end position="111"/>
    </location>
</feature>
<keyword evidence="3" id="KW-1185">Reference proteome</keyword>